<evidence type="ECO:0000313" key="1">
    <source>
        <dbReference type="EMBL" id="TQE88645.1"/>
    </source>
</evidence>
<gene>
    <name evidence="1" type="ORF">FKZ59_13470</name>
</gene>
<dbReference type="AlphaFoldDB" id="A0A540UVX1"/>
<dbReference type="OrthoDB" id="2888048at2"/>
<organism evidence="1 2">
    <name type="scientific">Ureibacillus terrenus</name>
    <dbReference type="NCBI Taxonomy" id="118246"/>
    <lineage>
        <taxon>Bacteria</taxon>
        <taxon>Bacillati</taxon>
        <taxon>Bacillota</taxon>
        <taxon>Bacilli</taxon>
        <taxon>Bacillales</taxon>
        <taxon>Caryophanaceae</taxon>
        <taxon>Ureibacillus</taxon>
    </lineage>
</organism>
<dbReference type="Proteomes" id="UP000315753">
    <property type="component" value="Unassembled WGS sequence"/>
</dbReference>
<accession>A0A540UVX1</accession>
<dbReference type="EMBL" id="VIGD01000027">
    <property type="protein sequence ID" value="TQE88645.1"/>
    <property type="molecule type" value="Genomic_DNA"/>
</dbReference>
<protein>
    <submittedName>
        <fullName evidence="1">Uncharacterized protein</fullName>
    </submittedName>
</protein>
<dbReference type="RefSeq" id="WP_141603273.1">
    <property type="nucleotide sequence ID" value="NZ_VIGD01000027.1"/>
</dbReference>
<reference evidence="1 2" key="1">
    <citation type="submission" date="2019-06" db="EMBL/GenBank/DDBJ databases">
        <title>Genome sequence of Ureibacillus terrenus.</title>
        <authorList>
            <person name="Maclea K.S."/>
            <person name="Simoes M."/>
        </authorList>
    </citation>
    <scope>NUCLEOTIDE SEQUENCE [LARGE SCALE GENOMIC DNA]</scope>
    <source>
        <strain evidence="1 2">ATCC BAA-384</strain>
    </source>
</reference>
<name>A0A540UVX1_9BACL</name>
<sequence length="132" mass="14810">MEAKIDGQLKKFWLAYNDGWKPAVGHEVQVDNYRFSVCPTKKGIVISEVTTGMRIEVYGYNVITDTMCATKEGMIDYINIFVVPRLISIVEKKDLGTIIKECVAKAEKTLGKMPPIELVDESILDPVSEILN</sequence>
<evidence type="ECO:0000313" key="2">
    <source>
        <dbReference type="Proteomes" id="UP000315753"/>
    </source>
</evidence>
<comment type="caution">
    <text evidence="1">The sequence shown here is derived from an EMBL/GenBank/DDBJ whole genome shotgun (WGS) entry which is preliminary data.</text>
</comment>
<proteinExistence type="predicted"/>
<keyword evidence="2" id="KW-1185">Reference proteome</keyword>